<proteinExistence type="inferred from homology"/>
<sequence>MAKSLTGKAKHHPPVWNPNIDGGRFCNPVLFMDYSDPDVIRKGSDFFMAASSFSCFPGIPILHSTDLVNWSLISHVFDELPFGEYEAPAHGKGAWAPSIRYHNGEFWVYFATPDEGIFMSKTSDPFKGWEPLIQVKKTKGWIDPCPFWDDDGNAYLIHAYANSRIGIKSKLNLCRMKKDGTALEDDGEIVFDGTLNHPTIEGPKLYKKDGYYYIFAPAGGVKTGWQTVLRSKQIYGPYEDKVVLHQGNTVINGPHQGGWVELDSGESWFIHFQDRGAFGRVVQLQPVRWFDGWPLMGEDINGDGIGEPVLHWEKPKTGAKEVKLPFDHGNDDFSSSDRLALHWQWEANPKQEWYSLSASPGRLRLYSRGIAHPFKLSRLPNLLMQKFSGPSFTATVKLSLNALSETMMAGLAVMGREYAYLGFSKSENGYRLSVYEGRIEGDQEDVKTEERGVHAEMVYLRVTVDEQAVCRFSCSMDRRHFTQIGNSFQAVPGLWTGAKAGVYCADTGGEDGQDGWCDIEWFSVEPAGGECHER</sequence>
<reference evidence="8 9" key="1">
    <citation type="submission" date="2019-06" db="EMBL/GenBank/DDBJ databases">
        <title>Genome sequence analysis of &gt;100 Bacillus licheniformis strains suggests intrinsic resistance to this species.</title>
        <authorList>
            <person name="Wels M."/>
            <person name="Siezen R.J."/>
            <person name="Johansen E."/>
            <person name="Stuer-Lauridsen B."/>
            <person name="Bjerre K."/>
            <person name="Nielsen B.K.K."/>
        </authorList>
    </citation>
    <scope>NUCLEOTIDE SEQUENCE [LARGE SCALE GENOMIC DNA]</scope>
    <source>
        <strain evidence="8 9">BAC-16736</strain>
    </source>
</reference>
<dbReference type="SUPFAM" id="SSF75005">
    <property type="entry name" value="Arabinanase/levansucrase/invertase"/>
    <property type="match status" value="1"/>
</dbReference>
<keyword evidence="3 6" id="KW-0326">Glycosidase</keyword>
<gene>
    <name evidence="8" type="ORF">CHCC16736_0175</name>
</gene>
<dbReference type="Proteomes" id="UP000435910">
    <property type="component" value="Unassembled WGS sequence"/>
</dbReference>
<dbReference type="Gene3D" id="2.60.120.200">
    <property type="match status" value="1"/>
</dbReference>
<dbReference type="SMR" id="A0A1Y0XSS1"/>
<dbReference type="Pfam" id="PF17851">
    <property type="entry name" value="GH43_C2"/>
    <property type="match status" value="1"/>
</dbReference>
<dbReference type="SUPFAM" id="SSF49899">
    <property type="entry name" value="Concanavalin A-like lectins/glucanases"/>
    <property type="match status" value="1"/>
</dbReference>
<evidence type="ECO:0000256" key="3">
    <source>
        <dbReference type="ARBA" id="ARBA00023295"/>
    </source>
</evidence>
<dbReference type="PANTHER" id="PTHR42812:SF12">
    <property type="entry name" value="BETA-XYLOSIDASE-RELATED"/>
    <property type="match status" value="1"/>
</dbReference>
<dbReference type="GeneID" id="92862556"/>
<protein>
    <submittedName>
        <fullName evidence="8">Xylan 1,3-beta-xylosidase</fullName>
    </submittedName>
</protein>
<name>A0A1Y0XSS1_BACLI</name>
<dbReference type="OMA" id="DWFLHFQ"/>
<dbReference type="Pfam" id="PF04616">
    <property type="entry name" value="Glyco_hydro_43"/>
    <property type="match status" value="1"/>
</dbReference>
<feature type="site" description="Important for catalytic activity, responsible for pKa modulation of the active site Glu and correct orientation of both the proton donor and substrate" evidence="5">
    <location>
        <position position="143"/>
    </location>
</feature>
<evidence type="ECO:0000256" key="5">
    <source>
        <dbReference type="PIRSR" id="PIRSR606710-2"/>
    </source>
</evidence>
<keyword evidence="2 6" id="KW-0378">Hydrolase</keyword>
<dbReference type="InterPro" id="IPR013320">
    <property type="entry name" value="ConA-like_dom_sf"/>
</dbReference>
<evidence type="ECO:0000256" key="2">
    <source>
        <dbReference type="ARBA" id="ARBA00022801"/>
    </source>
</evidence>
<dbReference type="InterPro" id="IPR041542">
    <property type="entry name" value="GH43_C2"/>
</dbReference>
<accession>A0A1Y0XSS1</accession>
<evidence type="ECO:0000256" key="6">
    <source>
        <dbReference type="RuleBase" id="RU361187"/>
    </source>
</evidence>
<comment type="caution">
    <text evidence="8">The sequence shown here is derived from an EMBL/GenBank/DDBJ whole genome shotgun (WGS) entry which is preliminary data.</text>
</comment>
<evidence type="ECO:0000256" key="1">
    <source>
        <dbReference type="ARBA" id="ARBA00009865"/>
    </source>
</evidence>
<comment type="similarity">
    <text evidence="1 6">Belongs to the glycosyl hydrolase 43 family.</text>
</comment>
<dbReference type="InterPro" id="IPR051795">
    <property type="entry name" value="Glycosyl_Hydrlase_43"/>
</dbReference>
<dbReference type="GO" id="GO:0004553">
    <property type="term" value="F:hydrolase activity, hydrolyzing O-glycosyl compounds"/>
    <property type="evidence" value="ECO:0007669"/>
    <property type="project" value="InterPro"/>
</dbReference>
<organism evidence="8 9">
    <name type="scientific">Bacillus licheniformis</name>
    <dbReference type="NCBI Taxonomy" id="1402"/>
    <lineage>
        <taxon>Bacteria</taxon>
        <taxon>Bacillati</taxon>
        <taxon>Bacillota</taxon>
        <taxon>Bacilli</taxon>
        <taxon>Bacillales</taxon>
        <taxon>Bacillaceae</taxon>
        <taxon>Bacillus</taxon>
    </lineage>
</organism>
<dbReference type="InterPro" id="IPR023296">
    <property type="entry name" value="Glyco_hydro_beta-prop_sf"/>
</dbReference>
<dbReference type="AlphaFoldDB" id="A0A1Y0XSS1"/>
<dbReference type="GO" id="GO:0005975">
    <property type="term" value="P:carbohydrate metabolic process"/>
    <property type="evidence" value="ECO:0007669"/>
    <property type="project" value="InterPro"/>
</dbReference>
<evidence type="ECO:0000313" key="8">
    <source>
        <dbReference type="EMBL" id="TWL29581.1"/>
    </source>
</evidence>
<dbReference type="RefSeq" id="WP_003179886.1">
    <property type="nucleotide sequence ID" value="NZ_BOQU01000007.1"/>
</dbReference>
<dbReference type="InterPro" id="IPR006710">
    <property type="entry name" value="Glyco_hydro_43"/>
</dbReference>
<dbReference type="PANTHER" id="PTHR42812">
    <property type="entry name" value="BETA-XYLOSIDASE"/>
    <property type="match status" value="1"/>
</dbReference>
<evidence type="ECO:0000313" key="9">
    <source>
        <dbReference type="Proteomes" id="UP000435910"/>
    </source>
</evidence>
<dbReference type="Gene3D" id="2.115.10.20">
    <property type="entry name" value="Glycosyl hydrolase domain, family 43"/>
    <property type="match status" value="1"/>
</dbReference>
<dbReference type="EMBL" id="NILC01000019">
    <property type="protein sequence ID" value="TWL29581.1"/>
    <property type="molecule type" value="Genomic_DNA"/>
</dbReference>
<dbReference type="CDD" id="cd09001">
    <property type="entry name" value="GH43_FsAxh1-like"/>
    <property type="match status" value="1"/>
</dbReference>
<feature type="active site" description="Proton acceptor" evidence="4">
    <location>
        <position position="36"/>
    </location>
</feature>
<evidence type="ECO:0000256" key="4">
    <source>
        <dbReference type="PIRSR" id="PIRSR606710-1"/>
    </source>
</evidence>
<evidence type="ECO:0000259" key="7">
    <source>
        <dbReference type="Pfam" id="PF17851"/>
    </source>
</evidence>
<feature type="active site" description="Proton donor" evidence="4">
    <location>
        <position position="201"/>
    </location>
</feature>
<feature type="domain" description="Beta-xylosidase C-terminal Concanavalin A-like" evidence="7">
    <location>
        <begin position="331"/>
        <end position="525"/>
    </location>
</feature>